<dbReference type="AlphaFoldDB" id="A0A1N7NIE3"/>
<name>A0A1N7NIE3_9BACL</name>
<feature type="domain" description="Amidohydrolase-related" evidence="5">
    <location>
        <begin position="78"/>
        <end position="362"/>
    </location>
</feature>
<evidence type="ECO:0000259" key="5">
    <source>
        <dbReference type="Pfam" id="PF01979"/>
    </source>
</evidence>
<evidence type="ECO:0000256" key="3">
    <source>
        <dbReference type="ARBA" id="ARBA00022801"/>
    </source>
</evidence>
<dbReference type="RefSeq" id="WP_159439715.1">
    <property type="nucleotide sequence ID" value="NZ_CP048103.1"/>
</dbReference>
<organism evidence="7 8">
    <name type="scientific">Kroppenstedtia eburnea</name>
    <dbReference type="NCBI Taxonomy" id="714067"/>
    <lineage>
        <taxon>Bacteria</taxon>
        <taxon>Bacillati</taxon>
        <taxon>Bacillota</taxon>
        <taxon>Bacilli</taxon>
        <taxon>Bacillales</taxon>
        <taxon>Thermoactinomycetaceae</taxon>
        <taxon>Kroppenstedtia</taxon>
    </lineage>
</organism>
<sequence length="590" mass="66104">MTNRIRRQDLERLIQTATGKLLPTRVLMGGRVLNVFTGELELADVALCGERIAYVGDLKNGGLQLPDSRRIIDVTDKVLVPGYIEPHAHPFQLYHPVTLAAEVLKGGTTTLINDNLFFFTRMDPDHWSRLLEELDRLPVKMLWWARLDAQAHLSEESRFLFGGDRVSGELKRPSVVQAGELTDWTPLLEGEESRTRWVGEVRERGIRVEGHAPGASFRTLSRLAAAGVTGDHESISAGEVLDRLRLGYMTTLRHSSLRPDLPKLIKGLLQWKGEIPWHRLMLTTDGPTPPYLGRGFVDYALKTAMEAGCPPVRAYQMVTLNPAGYYRLDEHLGAIAPGRIADINILSSLEEPVPELVVADGEPVADRRSLLCSFPEVDWAGYPTLNRRWRGWVRPEHLNELPRARGGKIPVLRLLNPVITKLEWRESPEGTRPNLPLDGEDLLVALADRDGKWITKALVRGFGRNIDGLVSTYNGSEDLLLVGRNPAAMARAANRALEQGGAITWVQNGEEVYNLPLPLAGKTSLLPLSELIPRTEEFLRRMKEHEHPFHDPVYTFLFLSSTHLPQVRLTADGLMQIKEKKVLVPAERLN</sequence>
<evidence type="ECO:0000256" key="1">
    <source>
        <dbReference type="ARBA" id="ARBA00006773"/>
    </source>
</evidence>
<dbReference type="Proteomes" id="UP000186795">
    <property type="component" value="Unassembled WGS sequence"/>
</dbReference>
<dbReference type="InterPro" id="IPR026912">
    <property type="entry name" value="Adenine_deam_C"/>
</dbReference>
<reference evidence="8" key="1">
    <citation type="submission" date="2017-01" db="EMBL/GenBank/DDBJ databases">
        <authorList>
            <person name="Varghese N."/>
            <person name="Submissions S."/>
        </authorList>
    </citation>
    <scope>NUCLEOTIDE SEQUENCE [LARGE SCALE GENOMIC DNA]</scope>
    <source>
        <strain evidence="8">DSM 45196</strain>
    </source>
</reference>
<comment type="catalytic activity">
    <reaction evidence="4">
        <text>adenine + H2O + H(+) = hypoxanthine + NH4(+)</text>
        <dbReference type="Rhea" id="RHEA:23688"/>
        <dbReference type="ChEBI" id="CHEBI:15377"/>
        <dbReference type="ChEBI" id="CHEBI:15378"/>
        <dbReference type="ChEBI" id="CHEBI:16708"/>
        <dbReference type="ChEBI" id="CHEBI:17368"/>
        <dbReference type="ChEBI" id="CHEBI:28938"/>
        <dbReference type="EC" id="3.5.4.2"/>
    </reaction>
</comment>
<dbReference type="SUPFAM" id="SSF51556">
    <property type="entry name" value="Metallo-dependent hydrolases"/>
    <property type="match status" value="1"/>
</dbReference>
<gene>
    <name evidence="7" type="ORF">SAMN05421790_10928</name>
</gene>
<proteinExistence type="inferred from homology"/>
<dbReference type="EMBL" id="FTOD01000009">
    <property type="protein sequence ID" value="SIS98193.1"/>
    <property type="molecule type" value="Genomic_DNA"/>
</dbReference>
<dbReference type="SUPFAM" id="SSF51338">
    <property type="entry name" value="Composite domain of metallo-dependent hydrolases"/>
    <property type="match status" value="1"/>
</dbReference>
<dbReference type="Pfam" id="PF13382">
    <property type="entry name" value="Adenine_deam_C"/>
    <property type="match status" value="1"/>
</dbReference>
<protein>
    <recommendedName>
        <fullName evidence="2">adenine deaminase</fullName>
        <ecNumber evidence="2">3.5.4.2</ecNumber>
    </recommendedName>
</protein>
<dbReference type="EC" id="3.5.4.2" evidence="2"/>
<evidence type="ECO:0000313" key="8">
    <source>
        <dbReference type="Proteomes" id="UP000186795"/>
    </source>
</evidence>
<dbReference type="InterPro" id="IPR032466">
    <property type="entry name" value="Metal_Hydrolase"/>
</dbReference>
<keyword evidence="3" id="KW-0378">Hydrolase</keyword>
<keyword evidence="8" id="KW-1185">Reference proteome</keyword>
<dbReference type="InterPro" id="IPR011059">
    <property type="entry name" value="Metal-dep_hydrolase_composite"/>
</dbReference>
<evidence type="ECO:0000256" key="2">
    <source>
        <dbReference type="ARBA" id="ARBA00012782"/>
    </source>
</evidence>
<feature type="domain" description="Adenine deaminase C-terminal" evidence="6">
    <location>
        <begin position="440"/>
        <end position="580"/>
    </location>
</feature>
<evidence type="ECO:0000313" key="7">
    <source>
        <dbReference type="EMBL" id="SIS98193.1"/>
    </source>
</evidence>
<comment type="similarity">
    <text evidence="1">Belongs to the metallo-dependent hydrolases superfamily. Adenine deaminase family.</text>
</comment>
<accession>A0A1N7NIE3</accession>
<dbReference type="Pfam" id="PF01979">
    <property type="entry name" value="Amidohydro_1"/>
    <property type="match status" value="1"/>
</dbReference>
<dbReference type="GO" id="GO:0000034">
    <property type="term" value="F:adenine deaminase activity"/>
    <property type="evidence" value="ECO:0007669"/>
    <property type="project" value="UniProtKB-EC"/>
</dbReference>
<dbReference type="PANTHER" id="PTHR11113">
    <property type="entry name" value="N-ACETYLGLUCOSAMINE-6-PHOSPHATE DEACETYLASE"/>
    <property type="match status" value="1"/>
</dbReference>
<evidence type="ECO:0000259" key="6">
    <source>
        <dbReference type="Pfam" id="PF13382"/>
    </source>
</evidence>
<evidence type="ECO:0000256" key="4">
    <source>
        <dbReference type="ARBA" id="ARBA00047720"/>
    </source>
</evidence>
<dbReference type="InterPro" id="IPR006680">
    <property type="entry name" value="Amidohydro-rel"/>
</dbReference>
<dbReference type="OrthoDB" id="9775607at2"/>
<dbReference type="PANTHER" id="PTHR11113:SF6">
    <property type="entry name" value="ADENINE DEAMINASE YERA-RELATED"/>
    <property type="match status" value="1"/>
</dbReference>
<dbReference type="Gene3D" id="2.30.40.10">
    <property type="entry name" value="Urease, subunit C, domain 1"/>
    <property type="match status" value="1"/>
</dbReference>
<dbReference type="Gene3D" id="3.20.20.140">
    <property type="entry name" value="Metal-dependent hydrolases"/>
    <property type="match status" value="1"/>
</dbReference>